<protein>
    <submittedName>
        <fullName evidence="1">Uncharacterized protein</fullName>
    </submittedName>
</protein>
<comment type="caution">
    <text evidence="1">The sequence shown here is derived from an EMBL/GenBank/DDBJ whole genome shotgun (WGS) entry which is preliminary data.</text>
</comment>
<evidence type="ECO:0000313" key="1">
    <source>
        <dbReference type="EMBL" id="ONG44947.1"/>
    </source>
</evidence>
<gene>
    <name evidence="1" type="ORF">BKE38_27080</name>
</gene>
<reference evidence="1 2" key="1">
    <citation type="submission" date="2016-10" db="EMBL/GenBank/DDBJ databases">
        <title>Draft Genome sequence of Roseomonas sp. strain M3.</title>
        <authorList>
            <person name="Subhash Y."/>
            <person name="Lee S."/>
        </authorList>
    </citation>
    <scope>NUCLEOTIDE SEQUENCE [LARGE SCALE GENOMIC DNA]</scope>
    <source>
        <strain evidence="1 2">M3</strain>
    </source>
</reference>
<proteinExistence type="predicted"/>
<organism evidence="1 2">
    <name type="scientific">Teichococcus deserti</name>
    <dbReference type="NCBI Taxonomy" id="1817963"/>
    <lineage>
        <taxon>Bacteria</taxon>
        <taxon>Pseudomonadati</taxon>
        <taxon>Pseudomonadota</taxon>
        <taxon>Alphaproteobacteria</taxon>
        <taxon>Acetobacterales</taxon>
        <taxon>Roseomonadaceae</taxon>
        <taxon>Roseomonas</taxon>
    </lineage>
</organism>
<dbReference type="EMBL" id="MLCO01000373">
    <property type="protein sequence ID" value="ONG44947.1"/>
    <property type="molecule type" value="Genomic_DNA"/>
</dbReference>
<dbReference type="RefSeq" id="WP_076960361.1">
    <property type="nucleotide sequence ID" value="NZ_MLCO01000373.1"/>
</dbReference>
<dbReference type="Proteomes" id="UP000188879">
    <property type="component" value="Unassembled WGS sequence"/>
</dbReference>
<dbReference type="AlphaFoldDB" id="A0A1V2GUV5"/>
<sequence length="65" mass="7077">MFRTTPHRSLGARIRRAALRLQLLVLLLVSAASGLLAQQLAPHADRLADRYIAIGEAPDEAGSMR</sequence>
<keyword evidence="2" id="KW-1185">Reference proteome</keyword>
<accession>A0A1V2GUV5</accession>
<evidence type="ECO:0000313" key="2">
    <source>
        <dbReference type="Proteomes" id="UP000188879"/>
    </source>
</evidence>
<name>A0A1V2GUV5_9PROT</name>